<gene>
    <name evidence="1" type="ORF">TBRA_LOCUS14628</name>
</gene>
<dbReference type="EMBL" id="CADCXV010001262">
    <property type="protein sequence ID" value="CAB0043040.1"/>
    <property type="molecule type" value="Genomic_DNA"/>
</dbReference>
<organism evidence="1 2">
    <name type="scientific">Trichogramma brassicae</name>
    <dbReference type="NCBI Taxonomy" id="86971"/>
    <lineage>
        <taxon>Eukaryota</taxon>
        <taxon>Metazoa</taxon>
        <taxon>Ecdysozoa</taxon>
        <taxon>Arthropoda</taxon>
        <taxon>Hexapoda</taxon>
        <taxon>Insecta</taxon>
        <taxon>Pterygota</taxon>
        <taxon>Neoptera</taxon>
        <taxon>Endopterygota</taxon>
        <taxon>Hymenoptera</taxon>
        <taxon>Apocrita</taxon>
        <taxon>Proctotrupomorpha</taxon>
        <taxon>Chalcidoidea</taxon>
        <taxon>Trichogrammatidae</taxon>
        <taxon>Trichogramma</taxon>
    </lineage>
</organism>
<protein>
    <submittedName>
        <fullName evidence="1">Uncharacterized protein</fullName>
    </submittedName>
</protein>
<keyword evidence="2" id="KW-1185">Reference proteome</keyword>
<name>A0A6H5J3R0_9HYME</name>
<accession>A0A6H5J3R0</accession>
<evidence type="ECO:0000313" key="1">
    <source>
        <dbReference type="EMBL" id="CAB0043040.1"/>
    </source>
</evidence>
<reference evidence="1 2" key="1">
    <citation type="submission" date="2020-02" db="EMBL/GenBank/DDBJ databases">
        <authorList>
            <person name="Ferguson B K."/>
        </authorList>
    </citation>
    <scope>NUCLEOTIDE SEQUENCE [LARGE SCALE GENOMIC DNA]</scope>
</reference>
<dbReference type="Proteomes" id="UP000479190">
    <property type="component" value="Unassembled WGS sequence"/>
</dbReference>
<evidence type="ECO:0000313" key="2">
    <source>
        <dbReference type="Proteomes" id="UP000479190"/>
    </source>
</evidence>
<dbReference type="AlphaFoldDB" id="A0A6H5J3R0"/>
<sequence length="540" mass="62550">MSQITHVKVKFACDNYITVIPITDMVDFDQETFDKNGFDKTKLYKALWKDEKNKEGIKLGVQIGGIAQIVPPAQNQNGMDGELQTRQHQNILDDEVPPAQNQNGMDGELQTRQHQNILDDEVPPAQNQNGMDGELQTRQHQNILDDEVPPAQNQNGMDGELQTRQHQNILDDEVPPAQNQNGMDGELQTRQHQNIFDDEVPPAQNQNGMDGELQTREHQNILMIKSHEVRSEIIWLKPHLLIGTIKKSKKWRFFGILSSECLMTIFRILNLAPERHLEFFHRRAPWSVLTNHVEIRHATPLTCPDNQASLRFSNSRGSWERIDHVTNSSPLLRNIHWHAFRDTHYHMYRATPLTIGPFHDTLLTEIFKRNTQQLHQFTKNKLSLDRQKIYRSHVIRWTWGSHASYAHKFYLPTANRCTKTKENDLRQQQGRRQCSSNIKAPQAPTKIVLQKSNIPSKYIGRQKAILALCARFRPKFLRYRPLCSCAQRTFLSYRIHNLPHGGGYVFGHNYIQNPRPLKIAARAQRGLLVDDGLCNKYHQQ</sequence>
<proteinExistence type="predicted"/>